<accession>A0A131YBQ9</accession>
<dbReference type="EMBL" id="GEDV01011793">
    <property type="protein sequence ID" value="JAP76764.1"/>
    <property type="molecule type" value="Transcribed_RNA"/>
</dbReference>
<evidence type="ECO:0000313" key="2">
    <source>
        <dbReference type="EMBL" id="JAP76764.1"/>
    </source>
</evidence>
<dbReference type="AlphaFoldDB" id="A0A131YBQ9"/>
<proteinExistence type="predicted"/>
<evidence type="ECO:0000256" key="1">
    <source>
        <dbReference type="SAM" id="SignalP"/>
    </source>
</evidence>
<keyword evidence="1" id="KW-0732">Signal</keyword>
<protein>
    <recommendedName>
        <fullName evidence="3">Secreted protein</fullName>
    </recommendedName>
</protein>
<name>A0A131YBQ9_RHIAP</name>
<feature type="signal peptide" evidence="1">
    <location>
        <begin position="1"/>
        <end position="18"/>
    </location>
</feature>
<organism evidence="2">
    <name type="scientific">Rhipicephalus appendiculatus</name>
    <name type="common">Brown ear tick</name>
    <dbReference type="NCBI Taxonomy" id="34631"/>
    <lineage>
        <taxon>Eukaryota</taxon>
        <taxon>Metazoa</taxon>
        <taxon>Ecdysozoa</taxon>
        <taxon>Arthropoda</taxon>
        <taxon>Chelicerata</taxon>
        <taxon>Arachnida</taxon>
        <taxon>Acari</taxon>
        <taxon>Parasitiformes</taxon>
        <taxon>Ixodida</taxon>
        <taxon>Ixodoidea</taxon>
        <taxon>Ixodidae</taxon>
        <taxon>Rhipicephalinae</taxon>
        <taxon>Rhipicephalus</taxon>
        <taxon>Rhipicephalus</taxon>
    </lineage>
</organism>
<reference evidence="2" key="1">
    <citation type="journal article" date="2016" name="Ticks Tick Borne Dis.">
        <title>De novo assembly and annotation of the salivary gland transcriptome of Rhipicephalus appendiculatus male and female ticks during blood feeding.</title>
        <authorList>
            <person name="de Castro M.H."/>
            <person name="de Klerk D."/>
            <person name="Pienaar R."/>
            <person name="Latif A.A."/>
            <person name="Rees D.J."/>
            <person name="Mans B.J."/>
        </authorList>
    </citation>
    <scope>NUCLEOTIDE SEQUENCE</scope>
    <source>
        <tissue evidence="2">Salivary glands</tissue>
    </source>
</reference>
<evidence type="ECO:0008006" key="3">
    <source>
        <dbReference type="Google" id="ProtNLM"/>
    </source>
</evidence>
<feature type="chain" id="PRO_5007284590" description="Secreted protein" evidence="1">
    <location>
        <begin position="19"/>
        <end position="83"/>
    </location>
</feature>
<sequence length="83" mass="9392">MSLLFPSMLSAFVLCTSSVLKPPARLVTLLSDSLQGYTAFKFIEALPYKLHHLAMQLNIVSNTQPQVTLREERVASCHHRQHE</sequence>